<dbReference type="Pfam" id="PF13456">
    <property type="entry name" value="RVT_3"/>
    <property type="match status" value="1"/>
</dbReference>
<sequence>MDEGHKLSVIGLLWARWNARNKCNAGEQMKTLEAISFSAHEMVAGCGGERPSSIRSSAPGRNHWQPPPVDILKINFDGAFRAGEKDGAWGFIIRDSDCQAIVAGSGRLSSVPDSLSAEGEACLAALEAAMNRGISRLDESGLSFTQQCLRSGAWRSHLQ</sequence>
<dbReference type="STRING" id="4540.A0A3L6QAP3"/>
<evidence type="ECO:0000313" key="2">
    <source>
        <dbReference type="EMBL" id="RLM74888.1"/>
    </source>
</evidence>
<dbReference type="Proteomes" id="UP000275267">
    <property type="component" value="Unassembled WGS sequence"/>
</dbReference>
<dbReference type="EMBL" id="PQIB02000013">
    <property type="protein sequence ID" value="RLM74888.1"/>
    <property type="molecule type" value="Genomic_DNA"/>
</dbReference>
<dbReference type="PANTHER" id="PTHR47074">
    <property type="entry name" value="BNAC02G40300D PROTEIN"/>
    <property type="match status" value="1"/>
</dbReference>
<name>A0A3L6QAP3_PANMI</name>
<dbReference type="GO" id="GO:0004523">
    <property type="term" value="F:RNA-DNA hybrid ribonuclease activity"/>
    <property type="evidence" value="ECO:0007669"/>
    <property type="project" value="InterPro"/>
</dbReference>
<accession>A0A3L6QAP3</accession>
<reference evidence="3" key="1">
    <citation type="journal article" date="2019" name="Nat. Commun.">
        <title>The genome of broomcorn millet.</title>
        <authorList>
            <person name="Zou C."/>
            <person name="Miki D."/>
            <person name="Li D."/>
            <person name="Tang Q."/>
            <person name="Xiao L."/>
            <person name="Rajput S."/>
            <person name="Deng P."/>
            <person name="Jia W."/>
            <person name="Huang R."/>
            <person name="Zhang M."/>
            <person name="Sun Y."/>
            <person name="Hu J."/>
            <person name="Fu X."/>
            <person name="Schnable P.S."/>
            <person name="Li F."/>
            <person name="Zhang H."/>
            <person name="Feng B."/>
            <person name="Zhu X."/>
            <person name="Liu R."/>
            <person name="Schnable J.C."/>
            <person name="Zhu J.-K."/>
            <person name="Zhang H."/>
        </authorList>
    </citation>
    <scope>NUCLEOTIDE SEQUENCE [LARGE SCALE GENOMIC DNA]</scope>
</reference>
<dbReference type="InterPro" id="IPR052929">
    <property type="entry name" value="RNase_H-like_EbsB-rel"/>
</dbReference>
<gene>
    <name evidence="2" type="ORF">C2845_PM15G08720</name>
</gene>
<organism evidence="2 3">
    <name type="scientific">Panicum miliaceum</name>
    <name type="common">Proso millet</name>
    <name type="synonym">Broomcorn millet</name>
    <dbReference type="NCBI Taxonomy" id="4540"/>
    <lineage>
        <taxon>Eukaryota</taxon>
        <taxon>Viridiplantae</taxon>
        <taxon>Streptophyta</taxon>
        <taxon>Embryophyta</taxon>
        <taxon>Tracheophyta</taxon>
        <taxon>Spermatophyta</taxon>
        <taxon>Magnoliopsida</taxon>
        <taxon>Liliopsida</taxon>
        <taxon>Poales</taxon>
        <taxon>Poaceae</taxon>
        <taxon>PACMAD clade</taxon>
        <taxon>Panicoideae</taxon>
        <taxon>Panicodae</taxon>
        <taxon>Paniceae</taxon>
        <taxon>Panicinae</taxon>
        <taxon>Panicum</taxon>
        <taxon>Panicum sect. Panicum</taxon>
    </lineage>
</organism>
<dbReference type="InterPro" id="IPR036397">
    <property type="entry name" value="RNaseH_sf"/>
</dbReference>
<dbReference type="OrthoDB" id="1906820at2759"/>
<comment type="caution">
    <text evidence="2">The sequence shown here is derived from an EMBL/GenBank/DDBJ whole genome shotgun (WGS) entry which is preliminary data.</text>
</comment>
<dbReference type="InterPro" id="IPR012337">
    <property type="entry name" value="RNaseH-like_sf"/>
</dbReference>
<proteinExistence type="predicted"/>
<evidence type="ECO:0000259" key="1">
    <source>
        <dbReference type="Pfam" id="PF13456"/>
    </source>
</evidence>
<dbReference type="SUPFAM" id="SSF53098">
    <property type="entry name" value="Ribonuclease H-like"/>
    <property type="match status" value="1"/>
</dbReference>
<dbReference type="PANTHER" id="PTHR47074:SF70">
    <property type="entry name" value="OS07G0513450 PROTEIN"/>
    <property type="match status" value="1"/>
</dbReference>
<dbReference type="GO" id="GO:0003676">
    <property type="term" value="F:nucleic acid binding"/>
    <property type="evidence" value="ECO:0007669"/>
    <property type="project" value="InterPro"/>
</dbReference>
<feature type="domain" description="RNase H type-1" evidence="1">
    <location>
        <begin position="75"/>
        <end position="137"/>
    </location>
</feature>
<dbReference type="InterPro" id="IPR002156">
    <property type="entry name" value="RNaseH_domain"/>
</dbReference>
<dbReference type="Gene3D" id="3.30.420.10">
    <property type="entry name" value="Ribonuclease H-like superfamily/Ribonuclease H"/>
    <property type="match status" value="1"/>
</dbReference>
<protein>
    <recommendedName>
        <fullName evidence="1">RNase H type-1 domain-containing protein</fullName>
    </recommendedName>
</protein>
<keyword evidence="3" id="KW-1185">Reference proteome</keyword>
<evidence type="ECO:0000313" key="3">
    <source>
        <dbReference type="Proteomes" id="UP000275267"/>
    </source>
</evidence>
<dbReference type="AlphaFoldDB" id="A0A3L6QAP3"/>